<feature type="transmembrane region" description="Helical" evidence="1">
    <location>
        <begin position="212"/>
        <end position="230"/>
    </location>
</feature>
<dbReference type="Pfam" id="PF02517">
    <property type="entry name" value="Rce1-like"/>
    <property type="match status" value="1"/>
</dbReference>
<feature type="transmembrane region" description="Helical" evidence="1">
    <location>
        <begin position="34"/>
        <end position="63"/>
    </location>
</feature>
<comment type="caution">
    <text evidence="3">The sequence shown here is derived from an EMBL/GenBank/DDBJ whole genome shotgun (WGS) entry which is preliminary data.</text>
</comment>
<name>A0ABP6RQU3_9PSEU</name>
<dbReference type="Proteomes" id="UP001500483">
    <property type="component" value="Unassembled WGS sequence"/>
</dbReference>
<protein>
    <recommendedName>
        <fullName evidence="2">CAAX prenyl protease 2/Lysostaphin resistance protein A-like domain-containing protein</fullName>
    </recommendedName>
</protein>
<keyword evidence="1" id="KW-0472">Membrane</keyword>
<dbReference type="InterPro" id="IPR003675">
    <property type="entry name" value="Rce1/LyrA-like_dom"/>
</dbReference>
<keyword evidence="1" id="KW-1133">Transmembrane helix</keyword>
<evidence type="ECO:0000313" key="4">
    <source>
        <dbReference type="Proteomes" id="UP001500483"/>
    </source>
</evidence>
<evidence type="ECO:0000313" key="3">
    <source>
        <dbReference type="EMBL" id="GAA3357214.1"/>
    </source>
</evidence>
<feature type="transmembrane region" description="Helical" evidence="1">
    <location>
        <begin position="237"/>
        <end position="261"/>
    </location>
</feature>
<evidence type="ECO:0000259" key="2">
    <source>
        <dbReference type="Pfam" id="PF02517"/>
    </source>
</evidence>
<feature type="domain" description="CAAX prenyl protease 2/Lysostaphin resistance protein A-like" evidence="2">
    <location>
        <begin position="158"/>
        <end position="248"/>
    </location>
</feature>
<gene>
    <name evidence="3" type="ORF">GCM10020366_24320</name>
</gene>
<feature type="transmembrane region" description="Helical" evidence="1">
    <location>
        <begin position="267"/>
        <end position="285"/>
    </location>
</feature>
<feature type="transmembrane region" description="Helical" evidence="1">
    <location>
        <begin position="116"/>
        <end position="136"/>
    </location>
</feature>
<evidence type="ECO:0000256" key="1">
    <source>
        <dbReference type="SAM" id="Phobius"/>
    </source>
</evidence>
<feature type="transmembrane region" description="Helical" evidence="1">
    <location>
        <begin position="188"/>
        <end position="206"/>
    </location>
</feature>
<feature type="transmembrane region" description="Helical" evidence="1">
    <location>
        <begin position="156"/>
        <end position="176"/>
    </location>
</feature>
<reference evidence="4" key="1">
    <citation type="journal article" date="2019" name="Int. J. Syst. Evol. Microbiol.">
        <title>The Global Catalogue of Microorganisms (GCM) 10K type strain sequencing project: providing services to taxonomists for standard genome sequencing and annotation.</title>
        <authorList>
            <consortium name="The Broad Institute Genomics Platform"/>
            <consortium name="The Broad Institute Genome Sequencing Center for Infectious Disease"/>
            <person name="Wu L."/>
            <person name="Ma J."/>
        </authorList>
    </citation>
    <scope>NUCLEOTIDE SEQUENCE [LARGE SCALE GENOMIC DNA]</scope>
    <source>
        <strain evidence="4">JCM 9687</strain>
    </source>
</reference>
<accession>A0ABP6RQU3</accession>
<proteinExistence type="predicted"/>
<organism evidence="3 4">
    <name type="scientific">Saccharopolyspora gregorii</name>
    <dbReference type="NCBI Taxonomy" id="33914"/>
    <lineage>
        <taxon>Bacteria</taxon>
        <taxon>Bacillati</taxon>
        <taxon>Actinomycetota</taxon>
        <taxon>Actinomycetes</taxon>
        <taxon>Pseudonocardiales</taxon>
        <taxon>Pseudonocardiaceae</taxon>
        <taxon>Saccharopolyspora</taxon>
    </lineage>
</organism>
<feature type="transmembrane region" description="Helical" evidence="1">
    <location>
        <begin position="75"/>
        <end position="96"/>
    </location>
</feature>
<dbReference type="RefSeq" id="WP_344926276.1">
    <property type="nucleotide sequence ID" value="NZ_BAAAYK010000038.1"/>
</dbReference>
<dbReference type="EMBL" id="BAAAYK010000038">
    <property type="protein sequence ID" value="GAA3357214.1"/>
    <property type="molecule type" value="Genomic_DNA"/>
</dbReference>
<keyword evidence="4" id="KW-1185">Reference proteome</keyword>
<sequence length="299" mass="32431">MVPTTQDTRTPRPGGGIPYHLLQRGSRHRWWRTLLGFPLLGLLALVCMGLVTGAVFGLAALAGVEQHDGTFADPVWEYTAGFLVVAALLPAVLLTARWAHGRPAGTLSSVDGRLRLRWLAHCTGWALGGFALVTAFGLTRGEPWLAAQWPGFARYALLALITLAVVPLQAAAEEYLCRGFLLQSFASWWRTPWPSAVLTSVLFVALHGYDDPLVLADMFVFALAMSWLTVRTGGLEAAIALHVVNNAFGMLVACTQGVPSLEQSGDFAAWDVLPTTALTVVYAWWIDRLARRRGIARAA</sequence>
<keyword evidence="1" id="KW-0812">Transmembrane</keyword>